<gene>
    <name evidence="2" type="ORF">JOF56_001485</name>
</gene>
<accession>A0ABS4T9K1</accession>
<protein>
    <submittedName>
        <fullName evidence="2">NAD(P)H dehydrogenase (Quinone)</fullName>
        <ecNumber evidence="2">1.6.5.2</ecNumber>
    </submittedName>
</protein>
<proteinExistence type="predicted"/>
<reference evidence="2 3" key="1">
    <citation type="submission" date="2021-03" db="EMBL/GenBank/DDBJ databases">
        <title>Sequencing the genomes of 1000 actinobacteria strains.</title>
        <authorList>
            <person name="Klenk H.-P."/>
        </authorList>
    </citation>
    <scope>NUCLEOTIDE SEQUENCE [LARGE SCALE GENOMIC DNA]</scope>
    <source>
        <strain evidence="2 3">DSM 46670</strain>
    </source>
</reference>
<dbReference type="Gene3D" id="3.90.25.10">
    <property type="entry name" value="UDP-galactose 4-epimerase, domain 1"/>
    <property type="match status" value="1"/>
</dbReference>
<name>A0ABS4T9K1_9PSEU</name>
<feature type="domain" description="NAD(P)-binding" evidence="1">
    <location>
        <begin position="7"/>
        <end position="174"/>
    </location>
</feature>
<dbReference type="InterPro" id="IPR036291">
    <property type="entry name" value="NAD(P)-bd_dom_sf"/>
</dbReference>
<evidence type="ECO:0000313" key="3">
    <source>
        <dbReference type="Proteomes" id="UP001519332"/>
    </source>
</evidence>
<comment type="caution">
    <text evidence="2">The sequence shown here is derived from an EMBL/GenBank/DDBJ whole genome shotgun (WGS) entry which is preliminary data.</text>
</comment>
<evidence type="ECO:0000259" key="1">
    <source>
        <dbReference type="Pfam" id="PF13460"/>
    </source>
</evidence>
<keyword evidence="3" id="KW-1185">Reference proteome</keyword>
<dbReference type="PANTHER" id="PTHR47129:SF1">
    <property type="entry name" value="NMRA-LIKE DOMAIN-CONTAINING PROTEIN"/>
    <property type="match status" value="1"/>
</dbReference>
<dbReference type="InterPro" id="IPR016040">
    <property type="entry name" value="NAD(P)-bd_dom"/>
</dbReference>
<dbReference type="InterPro" id="IPR052718">
    <property type="entry name" value="NmrA-type_oxidoreductase"/>
</dbReference>
<dbReference type="EC" id="1.6.5.2" evidence="2"/>
<dbReference type="Gene3D" id="3.40.50.720">
    <property type="entry name" value="NAD(P)-binding Rossmann-like Domain"/>
    <property type="match status" value="1"/>
</dbReference>
<organism evidence="2 3">
    <name type="scientific">Kibdelosporangium banguiense</name>
    <dbReference type="NCBI Taxonomy" id="1365924"/>
    <lineage>
        <taxon>Bacteria</taxon>
        <taxon>Bacillati</taxon>
        <taxon>Actinomycetota</taxon>
        <taxon>Actinomycetes</taxon>
        <taxon>Pseudonocardiales</taxon>
        <taxon>Pseudonocardiaceae</taxon>
        <taxon>Kibdelosporangium</taxon>
    </lineage>
</organism>
<dbReference type="SUPFAM" id="SSF51735">
    <property type="entry name" value="NAD(P)-binding Rossmann-fold domains"/>
    <property type="match status" value="1"/>
</dbReference>
<dbReference type="Proteomes" id="UP001519332">
    <property type="component" value="Unassembled WGS sequence"/>
</dbReference>
<sequence length="280" mass="29313">MTTLLTGATGQLGGLTAKHLRERADFVVSVRDPAKAADLGVEVRQGDFTDPDGLAKTFAGVDKLVLVSVDGPDELRIKIHANAVAAAQRAGVQHIIYTSVSDAATSPLGLAKVHKATEEAIRATGIAYTFLRNGMYHENYTGQLAQALPLGAFLTSAATGKIATVARDDLALAAAIVAATDGHENKIYELTGAQAWTFDEFAALVAEATGKPFVHQNIPAAELTAIYVGAGLPDFLAEVLTDIYVNIGHGVLADVRPDLEKLIGRPASPLAHAIREAVTS</sequence>
<keyword evidence="2" id="KW-0560">Oxidoreductase</keyword>
<dbReference type="RefSeq" id="WP_209635754.1">
    <property type="nucleotide sequence ID" value="NZ_JAGINW010000001.1"/>
</dbReference>
<evidence type="ECO:0000313" key="2">
    <source>
        <dbReference type="EMBL" id="MBP2321100.1"/>
    </source>
</evidence>
<dbReference type="EMBL" id="JAGINW010000001">
    <property type="protein sequence ID" value="MBP2321100.1"/>
    <property type="molecule type" value="Genomic_DNA"/>
</dbReference>
<dbReference type="PANTHER" id="PTHR47129">
    <property type="entry name" value="QUINONE OXIDOREDUCTASE 2"/>
    <property type="match status" value="1"/>
</dbReference>
<dbReference type="GO" id="GO:0003955">
    <property type="term" value="F:NAD(P)H dehydrogenase (quinone) activity"/>
    <property type="evidence" value="ECO:0007669"/>
    <property type="project" value="UniProtKB-EC"/>
</dbReference>
<dbReference type="Pfam" id="PF13460">
    <property type="entry name" value="NAD_binding_10"/>
    <property type="match status" value="1"/>
</dbReference>